<evidence type="ECO:0008006" key="10">
    <source>
        <dbReference type="Google" id="ProtNLM"/>
    </source>
</evidence>
<sequence>MATVLCAVVTVLAWGSWIGLAQYAGEADAHLKTVYVTAGGLAFALIAPAVLGRPGAGDLRFTLAAWWIPFLGGVIWALGNVCALSAAGRLGIARAAAVWTSLNIALAVVWGAALFGEFSRLGPARLALNAVVLLGVIGGLVLVTMAKDDGEVRAWASGGLAAAVGAGVLWGSYFVPVQASGVSPWVANIPLAAGMVVGSVALLLTPGRPHRLRPAHRRAYAVLPAAGALWGVGNVAMLLLVQDVGAGRGFTVAQLGLVVNALVGIYLYNEPKPGTRAARITLCGVALATAAGVLFGTFS</sequence>
<feature type="transmembrane region" description="Helical" evidence="7">
    <location>
        <begin position="247"/>
        <end position="268"/>
    </location>
</feature>
<dbReference type="GO" id="GO:0016020">
    <property type="term" value="C:membrane"/>
    <property type="evidence" value="ECO:0007669"/>
    <property type="project" value="UniProtKB-SubCell"/>
</dbReference>
<keyword evidence="9" id="KW-1185">Reference proteome</keyword>
<dbReference type="Pfam" id="PF06800">
    <property type="entry name" value="Sugar_transport"/>
    <property type="match status" value="1"/>
</dbReference>
<dbReference type="EMBL" id="CP073767">
    <property type="protein sequence ID" value="UWZ59157.1"/>
    <property type="molecule type" value="Genomic_DNA"/>
</dbReference>
<keyword evidence="3" id="KW-0813">Transport</keyword>
<dbReference type="CDD" id="cd23110">
    <property type="entry name" value="GRP"/>
    <property type="match status" value="1"/>
</dbReference>
<feature type="transmembrane region" description="Helical" evidence="7">
    <location>
        <begin position="127"/>
        <end position="145"/>
    </location>
</feature>
<dbReference type="PANTHER" id="PTHR16119:SF17">
    <property type="entry name" value="TRANSMEMBRANE PROTEIN 144"/>
    <property type="match status" value="1"/>
</dbReference>
<evidence type="ECO:0000256" key="7">
    <source>
        <dbReference type="SAM" id="Phobius"/>
    </source>
</evidence>
<feature type="transmembrane region" description="Helical" evidence="7">
    <location>
        <begin position="152"/>
        <end position="173"/>
    </location>
</feature>
<evidence type="ECO:0000256" key="5">
    <source>
        <dbReference type="ARBA" id="ARBA00022989"/>
    </source>
</evidence>
<dbReference type="PANTHER" id="PTHR16119">
    <property type="entry name" value="TRANSMEMBRANE PROTEIN 144"/>
    <property type="match status" value="1"/>
</dbReference>
<comment type="subcellular location">
    <subcellularLocation>
        <location evidence="1">Membrane</location>
        <topology evidence="1">Multi-pass membrane protein</topology>
    </subcellularLocation>
</comment>
<protein>
    <recommendedName>
        <fullName evidence="10">Glucose uptake protein</fullName>
    </recommendedName>
</protein>
<keyword evidence="6 7" id="KW-0472">Membrane</keyword>
<feature type="transmembrane region" description="Helical" evidence="7">
    <location>
        <begin position="64"/>
        <end position="84"/>
    </location>
</feature>
<dbReference type="KEGG" id="daur:Daura_25165"/>
<reference evidence="8" key="1">
    <citation type="submission" date="2021-04" db="EMBL/GenBank/DDBJ databases">
        <title>Dactylosporangium aurantiacum NRRL B-8018 full assembly.</title>
        <authorList>
            <person name="Hartkoorn R.C."/>
            <person name="Beaudoing E."/>
            <person name="Hot D."/>
        </authorList>
    </citation>
    <scope>NUCLEOTIDE SEQUENCE</scope>
    <source>
        <strain evidence="8">NRRL B-8018</strain>
    </source>
</reference>
<keyword evidence="5 7" id="KW-1133">Transmembrane helix</keyword>
<evidence type="ECO:0000256" key="6">
    <source>
        <dbReference type="ARBA" id="ARBA00023136"/>
    </source>
</evidence>
<comment type="similarity">
    <text evidence="2">Belongs to the GRP transporter (TC 2.A.7.5) family.</text>
</comment>
<evidence type="ECO:0000313" key="9">
    <source>
        <dbReference type="Proteomes" id="UP001058003"/>
    </source>
</evidence>
<dbReference type="InterPro" id="IPR010651">
    <property type="entry name" value="Sugar_transport"/>
</dbReference>
<dbReference type="GO" id="GO:0015144">
    <property type="term" value="F:carbohydrate transmembrane transporter activity"/>
    <property type="evidence" value="ECO:0007669"/>
    <property type="project" value="InterPro"/>
</dbReference>
<evidence type="ECO:0000256" key="3">
    <source>
        <dbReference type="ARBA" id="ARBA00022597"/>
    </source>
</evidence>
<keyword evidence="3" id="KW-0762">Sugar transport</keyword>
<feature type="transmembrane region" description="Helical" evidence="7">
    <location>
        <begin position="280"/>
        <end position="298"/>
    </location>
</feature>
<feature type="transmembrane region" description="Helical" evidence="7">
    <location>
        <begin position="185"/>
        <end position="207"/>
    </location>
</feature>
<name>A0A9Q9MS56_9ACTN</name>
<accession>A0A9Q9MS56</accession>
<dbReference type="RefSeq" id="WP_033362810.1">
    <property type="nucleotide sequence ID" value="NZ_CP073767.1"/>
</dbReference>
<evidence type="ECO:0000313" key="8">
    <source>
        <dbReference type="EMBL" id="UWZ59157.1"/>
    </source>
</evidence>
<feature type="transmembrane region" description="Helical" evidence="7">
    <location>
        <begin position="219"/>
        <end position="241"/>
    </location>
</feature>
<dbReference type="SUPFAM" id="SSF103481">
    <property type="entry name" value="Multidrug resistance efflux transporter EmrE"/>
    <property type="match status" value="1"/>
</dbReference>
<keyword evidence="4 7" id="KW-0812">Transmembrane</keyword>
<dbReference type="Proteomes" id="UP001058003">
    <property type="component" value="Chromosome"/>
</dbReference>
<evidence type="ECO:0000256" key="2">
    <source>
        <dbReference type="ARBA" id="ARBA00006117"/>
    </source>
</evidence>
<evidence type="ECO:0000256" key="4">
    <source>
        <dbReference type="ARBA" id="ARBA00022692"/>
    </source>
</evidence>
<feature type="transmembrane region" description="Helical" evidence="7">
    <location>
        <begin position="96"/>
        <end position="115"/>
    </location>
</feature>
<gene>
    <name evidence="8" type="ORF">Daura_25165</name>
</gene>
<evidence type="ECO:0000256" key="1">
    <source>
        <dbReference type="ARBA" id="ARBA00004141"/>
    </source>
</evidence>
<dbReference type="InterPro" id="IPR037185">
    <property type="entry name" value="EmrE-like"/>
</dbReference>
<proteinExistence type="inferred from homology"/>
<dbReference type="AlphaFoldDB" id="A0A9Q9MS56"/>
<dbReference type="OrthoDB" id="3194911at2"/>
<organism evidence="8 9">
    <name type="scientific">Dactylosporangium aurantiacum</name>
    <dbReference type="NCBI Taxonomy" id="35754"/>
    <lineage>
        <taxon>Bacteria</taxon>
        <taxon>Bacillati</taxon>
        <taxon>Actinomycetota</taxon>
        <taxon>Actinomycetes</taxon>
        <taxon>Micromonosporales</taxon>
        <taxon>Micromonosporaceae</taxon>
        <taxon>Dactylosporangium</taxon>
    </lineage>
</organism>